<feature type="region of interest" description="Disordered" evidence="1">
    <location>
        <begin position="61"/>
        <end position="84"/>
    </location>
</feature>
<comment type="caution">
    <text evidence="2">The sequence shown here is derived from an EMBL/GenBank/DDBJ whole genome shotgun (WGS) entry which is preliminary data.</text>
</comment>
<feature type="region of interest" description="Disordered" evidence="1">
    <location>
        <begin position="1"/>
        <end position="29"/>
    </location>
</feature>
<organism evidence="2 3">
    <name type="scientific">Danionella cerebrum</name>
    <dbReference type="NCBI Taxonomy" id="2873325"/>
    <lineage>
        <taxon>Eukaryota</taxon>
        <taxon>Metazoa</taxon>
        <taxon>Chordata</taxon>
        <taxon>Craniata</taxon>
        <taxon>Vertebrata</taxon>
        <taxon>Euteleostomi</taxon>
        <taxon>Actinopterygii</taxon>
        <taxon>Neopterygii</taxon>
        <taxon>Teleostei</taxon>
        <taxon>Ostariophysi</taxon>
        <taxon>Cypriniformes</taxon>
        <taxon>Danionidae</taxon>
        <taxon>Danioninae</taxon>
        <taxon>Danionella</taxon>
    </lineage>
</organism>
<accession>A0A553RFG7</accession>
<evidence type="ECO:0000256" key="1">
    <source>
        <dbReference type="SAM" id="MobiDB-lite"/>
    </source>
</evidence>
<evidence type="ECO:0000313" key="3">
    <source>
        <dbReference type="Proteomes" id="UP000316079"/>
    </source>
</evidence>
<dbReference type="EMBL" id="SRMA01024210">
    <property type="protein sequence ID" value="TRZ00897.1"/>
    <property type="molecule type" value="Genomic_DNA"/>
</dbReference>
<feature type="compositionally biased region" description="Low complexity" evidence="1">
    <location>
        <begin position="69"/>
        <end position="84"/>
    </location>
</feature>
<dbReference type="Proteomes" id="UP000316079">
    <property type="component" value="Unassembled WGS sequence"/>
</dbReference>
<evidence type="ECO:0000313" key="2">
    <source>
        <dbReference type="EMBL" id="TRZ00897.1"/>
    </source>
</evidence>
<gene>
    <name evidence="2" type="ORF">DNTS_021198</name>
</gene>
<reference evidence="2 3" key="1">
    <citation type="journal article" date="2019" name="Sci. Data">
        <title>Hybrid genome assembly and annotation of Danionella translucida.</title>
        <authorList>
            <person name="Kadobianskyi M."/>
            <person name="Schulze L."/>
            <person name="Schuelke M."/>
            <person name="Judkewitz B."/>
        </authorList>
    </citation>
    <scope>NUCLEOTIDE SEQUENCE [LARGE SCALE GENOMIC DNA]</scope>
    <source>
        <strain evidence="2 3">Bolton</strain>
    </source>
</reference>
<proteinExistence type="predicted"/>
<feature type="compositionally biased region" description="Basic and acidic residues" evidence="1">
    <location>
        <begin position="16"/>
        <end position="29"/>
    </location>
</feature>
<sequence length="84" mass="9468">MTNRGVPEEEESSAADETKTQKKKTEFRDHLKLEQKSSIELYRPKFSLGAARDVEVHSLQKSLTEEKASGSSSESFSHQPSDQQ</sequence>
<protein>
    <submittedName>
        <fullName evidence="2">Uncharacterized protein</fullName>
    </submittedName>
</protein>
<dbReference type="AlphaFoldDB" id="A0A553RFG7"/>
<name>A0A553RFG7_9TELE</name>
<keyword evidence="3" id="KW-1185">Reference proteome</keyword>